<dbReference type="InterPro" id="IPR010730">
    <property type="entry name" value="HET"/>
</dbReference>
<gene>
    <name evidence="2" type="ORF">BDV26DRAFT_297618</name>
</gene>
<evidence type="ECO:0000313" key="3">
    <source>
        <dbReference type="Proteomes" id="UP000326198"/>
    </source>
</evidence>
<dbReference type="PANTHER" id="PTHR33112:SF16">
    <property type="entry name" value="HETEROKARYON INCOMPATIBILITY DOMAIN-CONTAINING PROTEIN"/>
    <property type="match status" value="1"/>
</dbReference>
<organism evidence="2 3">
    <name type="scientific">Aspergillus bertholletiae</name>
    <dbReference type="NCBI Taxonomy" id="1226010"/>
    <lineage>
        <taxon>Eukaryota</taxon>
        <taxon>Fungi</taxon>
        <taxon>Dikarya</taxon>
        <taxon>Ascomycota</taxon>
        <taxon>Pezizomycotina</taxon>
        <taxon>Eurotiomycetes</taxon>
        <taxon>Eurotiomycetidae</taxon>
        <taxon>Eurotiales</taxon>
        <taxon>Aspergillaceae</taxon>
        <taxon>Aspergillus</taxon>
        <taxon>Aspergillus subgen. Circumdati</taxon>
    </lineage>
</organism>
<evidence type="ECO:0000313" key="2">
    <source>
        <dbReference type="EMBL" id="KAE8372711.1"/>
    </source>
</evidence>
<keyword evidence="3" id="KW-1185">Reference proteome</keyword>
<feature type="domain" description="Heterokaryon incompatibility" evidence="1">
    <location>
        <begin position="1"/>
        <end position="82"/>
    </location>
</feature>
<sequence>MPYIYSQALFCIAADSSENANGGCFNDRRSSQKLAEDPIVLRSALSDGQESTLYVYEAAYLRRAPKTLEDAPVSQRGWTFQERILSPRILHYTSEQLFWECRREYLVQDGTQIWVNNGPGRPSNTISGLVDKNKQRSWDMIQHWYRTVLQKYSARNLTHSKDRLPALSGIAQAYYQKFQCQYIAGLWAFQLGYGLTWACITPETSRQQPRHNSFSWISVETPVKWDCGMFGDSSKYPEISFQLKAYDTELINDHDPFGEVGAGSLTVTGILKKAKLSYETCDCGRQQWTVSGWTDYGVIGMGTVYMDAIPAKQQQQQDPSDALLLTTNFPTAQPHIVLEKRRFTSPIRATSNGTPCCVDGATEPAYTGNCKHPTE</sequence>
<dbReference type="Proteomes" id="UP000326198">
    <property type="component" value="Unassembled WGS sequence"/>
</dbReference>
<dbReference type="PANTHER" id="PTHR33112">
    <property type="entry name" value="DOMAIN PROTEIN, PUTATIVE-RELATED"/>
    <property type="match status" value="1"/>
</dbReference>
<dbReference type="AlphaFoldDB" id="A0A5N7AS81"/>
<dbReference type="EMBL" id="ML736345">
    <property type="protein sequence ID" value="KAE8372711.1"/>
    <property type="molecule type" value="Genomic_DNA"/>
</dbReference>
<evidence type="ECO:0000259" key="1">
    <source>
        <dbReference type="Pfam" id="PF06985"/>
    </source>
</evidence>
<accession>A0A5N7AS81</accession>
<proteinExistence type="predicted"/>
<dbReference type="OrthoDB" id="5125733at2759"/>
<name>A0A5N7AS81_9EURO</name>
<reference evidence="2 3" key="1">
    <citation type="submission" date="2019-04" db="EMBL/GenBank/DDBJ databases">
        <title>Friends and foes A comparative genomics studyof 23 Aspergillus species from section Flavi.</title>
        <authorList>
            <consortium name="DOE Joint Genome Institute"/>
            <person name="Kjaerbolling I."/>
            <person name="Vesth T."/>
            <person name="Frisvad J.C."/>
            <person name="Nybo J.L."/>
            <person name="Theobald S."/>
            <person name="Kildgaard S."/>
            <person name="Isbrandt T."/>
            <person name="Kuo A."/>
            <person name="Sato A."/>
            <person name="Lyhne E.K."/>
            <person name="Kogle M.E."/>
            <person name="Wiebenga A."/>
            <person name="Kun R.S."/>
            <person name="Lubbers R.J."/>
            <person name="Makela M.R."/>
            <person name="Barry K."/>
            <person name="Chovatia M."/>
            <person name="Clum A."/>
            <person name="Daum C."/>
            <person name="Haridas S."/>
            <person name="He G."/>
            <person name="LaButti K."/>
            <person name="Lipzen A."/>
            <person name="Mondo S."/>
            <person name="Riley R."/>
            <person name="Salamov A."/>
            <person name="Simmons B.A."/>
            <person name="Magnuson J.K."/>
            <person name="Henrissat B."/>
            <person name="Mortensen U.H."/>
            <person name="Larsen T.O."/>
            <person name="Devries R.P."/>
            <person name="Grigoriev I.V."/>
            <person name="Machida M."/>
            <person name="Baker S.E."/>
            <person name="Andersen M.R."/>
        </authorList>
    </citation>
    <scope>NUCLEOTIDE SEQUENCE [LARGE SCALE GENOMIC DNA]</scope>
    <source>
        <strain evidence="2 3">IBT 29228</strain>
    </source>
</reference>
<protein>
    <recommendedName>
        <fullName evidence="1">Heterokaryon incompatibility domain-containing protein</fullName>
    </recommendedName>
</protein>
<dbReference type="Pfam" id="PF06985">
    <property type="entry name" value="HET"/>
    <property type="match status" value="1"/>
</dbReference>